<dbReference type="Proteomes" id="UP000708148">
    <property type="component" value="Unassembled WGS sequence"/>
</dbReference>
<dbReference type="PROSITE" id="PS50088">
    <property type="entry name" value="ANK_REPEAT"/>
    <property type="match status" value="1"/>
</dbReference>
<dbReference type="EMBL" id="CAJHUC010001553">
    <property type="protein sequence ID" value="CAD7701499.1"/>
    <property type="molecule type" value="Genomic_DNA"/>
</dbReference>
<keyword evidence="3" id="KW-1185">Reference proteome</keyword>
<evidence type="ECO:0000313" key="2">
    <source>
        <dbReference type="EMBL" id="CAD7701499.1"/>
    </source>
</evidence>
<comment type="caution">
    <text evidence="2">The sequence shown here is derived from an EMBL/GenBank/DDBJ whole genome shotgun (WGS) entry which is preliminary data.</text>
</comment>
<dbReference type="InterPro" id="IPR002110">
    <property type="entry name" value="Ankyrin_rpt"/>
</dbReference>
<evidence type="ECO:0000256" key="1">
    <source>
        <dbReference type="PROSITE-ProRule" id="PRU00023"/>
    </source>
</evidence>
<dbReference type="SMART" id="SM00248">
    <property type="entry name" value="ANK"/>
    <property type="match status" value="1"/>
</dbReference>
<dbReference type="SUPFAM" id="SSF48403">
    <property type="entry name" value="Ankyrin repeat"/>
    <property type="match status" value="1"/>
</dbReference>
<proteinExistence type="predicted"/>
<dbReference type="OrthoDB" id="194358at2759"/>
<protein>
    <submittedName>
        <fullName evidence="2">Uncharacterized protein</fullName>
    </submittedName>
</protein>
<gene>
    <name evidence="2" type="ORF">OSTQU699_LOCUS6859</name>
</gene>
<dbReference type="Gene3D" id="1.25.40.20">
    <property type="entry name" value="Ankyrin repeat-containing domain"/>
    <property type="match status" value="1"/>
</dbReference>
<sequence>MAGASPNIPALASGDTALHAASRVGNLEGVKLLLDVGGDPAFRNNDGLAPSDVVCSAVADEGSSCEGDEIEDLLTSKQADETDAPAAVDCENTEDAAEKLMCALQGSSGNDTGDGTGAG</sequence>
<keyword evidence="1" id="KW-0040">ANK repeat</keyword>
<evidence type="ECO:0000313" key="3">
    <source>
        <dbReference type="Proteomes" id="UP000708148"/>
    </source>
</evidence>
<name>A0A8S1J5J4_9CHLO</name>
<dbReference type="InterPro" id="IPR036770">
    <property type="entry name" value="Ankyrin_rpt-contain_sf"/>
</dbReference>
<dbReference type="Pfam" id="PF00023">
    <property type="entry name" value="Ank"/>
    <property type="match status" value="1"/>
</dbReference>
<feature type="repeat" description="ANK" evidence="1">
    <location>
        <begin position="13"/>
        <end position="45"/>
    </location>
</feature>
<organism evidence="2 3">
    <name type="scientific">Ostreobium quekettii</name>
    <dbReference type="NCBI Taxonomy" id="121088"/>
    <lineage>
        <taxon>Eukaryota</taxon>
        <taxon>Viridiplantae</taxon>
        <taxon>Chlorophyta</taxon>
        <taxon>core chlorophytes</taxon>
        <taxon>Ulvophyceae</taxon>
        <taxon>TCBD clade</taxon>
        <taxon>Bryopsidales</taxon>
        <taxon>Ostreobineae</taxon>
        <taxon>Ostreobiaceae</taxon>
        <taxon>Ostreobium</taxon>
    </lineage>
</organism>
<accession>A0A8S1J5J4</accession>
<dbReference type="AlphaFoldDB" id="A0A8S1J5J4"/>
<dbReference type="PROSITE" id="PS50297">
    <property type="entry name" value="ANK_REP_REGION"/>
    <property type="match status" value="1"/>
</dbReference>
<reference evidence="2" key="1">
    <citation type="submission" date="2020-12" db="EMBL/GenBank/DDBJ databases">
        <authorList>
            <person name="Iha C."/>
        </authorList>
    </citation>
    <scope>NUCLEOTIDE SEQUENCE</scope>
</reference>